<dbReference type="Proteomes" id="UP000562492">
    <property type="component" value="Unassembled WGS sequence"/>
</dbReference>
<keyword evidence="2" id="KW-0560">Oxidoreductase</keyword>
<dbReference type="Pfam" id="PF02738">
    <property type="entry name" value="MoCoBD_1"/>
    <property type="match status" value="1"/>
</dbReference>
<dbReference type="Gene3D" id="3.90.1170.50">
    <property type="entry name" value="Aldehyde oxidase/xanthine dehydrogenase, a/b hammerhead"/>
    <property type="match status" value="1"/>
</dbReference>
<dbReference type="EC" id="1.3.99.16" evidence="2"/>
<dbReference type="PANTHER" id="PTHR47495:SF3">
    <property type="entry name" value="BLR6219 PROTEIN"/>
    <property type="match status" value="1"/>
</dbReference>
<gene>
    <name evidence="2" type="ORF">HNP33_003185</name>
</gene>
<evidence type="ECO:0000313" key="3">
    <source>
        <dbReference type="Proteomes" id="UP000562492"/>
    </source>
</evidence>
<comment type="caution">
    <text evidence="2">The sequence shown here is derived from an EMBL/GenBank/DDBJ whole genome shotgun (WGS) entry which is preliminary data.</text>
</comment>
<dbReference type="InterPro" id="IPR036856">
    <property type="entry name" value="Ald_Oxase/Xan_DH_a/b_sf"/>
</dbReference>
<dbReference type="SUPFAM" id="SSF54665">
    <property type="entry name" value="CO dehydrogenase molybdoprotein N-domain-like"/>
    <property type="match status" value="1"/>
</dbReference>
<dbReference type="InterPro" id="IPR012368">
    <property type="entry name" value="OxRdtase_Mopterin-bd_su_IorB"/>
</dbReference>
<name>A0ABR6RIS6_9BURK</name>
<dbReference type="EMBL" id="JACHKZ010000023">
    <property type="protein sequence ID" value="MBB6579075.1"/>
    <property type="molecule type" value="Genomic_DNA"/>
</dbReference>
<dbReference type="InterPro" id="IPR000674">
    <property type="entry name" value="Ald_Oxase/Xan_DH_a/b"/>
</dbReference>
<dbReference type="Pfam" id="PF20256">
    <property type="entry name" value="MoCoBD_2"/>
    <property type="match status" value="2"/>
</dbReference>
<evidence type="ECO:0000313" key="2">
    <source>
        <dbReference type="EMBL" id="MBB6579075.1"/>
    </source>
</evidence>
<dbReference type="PIRSF" id="PIRSF036389">
    <property type="entry name" value="IOR_B"/>
    <property type="match status" value="1"/>
</dbReference>
<dbReference type="PANTHER" id="PTHR47495">
    <property type="entry name" value="ALDEHYDE DEHYDROGENASE"/>
    <property type="match status" value="1"/>
</dbReference>
<dbReference type="InterPro" id="IPR008274">
    <property type="entry name" value="AldOxase/xan_DH_MoCoBD1"/>
</dbReference>
<protein>
    <submittedName>
        <fullName evidence="2">Isoquinoline 1-oxidoreductase beta subunit</fullName>
        <ecNumber evidence="2">1.3.99.16</ecNumber>
    </submittedName>
</protein>
<dbReference type="PROSITE" id="PS51318">
    <property type="entry name" value="TAT"/>
    <property type="match status" value="1"/>
</dbReference>
<dbReference type="InterPro" id="IPR052516">
    <property type="entry name" value="N-heterocyclic_Hydroxylase"/>
</dbReference>
<keyword evidence="3" id="KW-1185">Reference proteome</keyword>
<accession>A0ABR6RIS6</accession>
<dbReference type="SMART" id="SM01008">
    <property type="entry name" value="Ald_Xan_dh_C"/>
    <property type="match status" value="1"/>
</dbReference>
<sequence length="767" mass="83098">MNARDKNLGGLSRRQLLQAGVAGLTLAVTAQGKVWAATPAEAKKYGADSMPGGTVDDPLVFVSIADSGVVTIIAHRVEMGTGVRTSLPMVVADEMEAKWDMVQVQQAEANEARYGNQNVDGSRSMRHFFMPMRRVGAAARQMLEAAAAAQWGVPVTQVKAVQHEVVHSASGKRLGYGELAQAAAKLAVPPENQRRLKKESEFRYIGKSQVRMVDLEAIGKGRAKYGMDQHMPGMVYAVVARPAVLGVKLRSFNGDKAMQVPGVLKLVEIPMYQGAPAFSPLGGVAVVARNTWAAMQGRKALELTWEDSPHTQYDSASYRQTLEKAARAPGKSVRNEGDVAAAWGKAKPAQRITAEYYIPTLAHASMEPPVATALVKDGQCEIWTSSQDPQTALNYVAKALGLPPEKVKVQCGLLGGGFGRKSKCDYVVEAALVAKAMPGTPVKLVWTREDDIQHDYYHAVAVEHLEAAIGKKGLPDSWLHRTVSPTISSLFDPNAQGESPMELGMGAINMPYRIPNVRIETGNVPAHSRIGWFRSVYNIPHAFATQCFIAELAHHAGKDHKQYALDLIGPARKLNPDKALADAWNYSEDPERYPYDTGRLRDVIEAATRGAGWGRKLPKGRGLGLAFSYSFVTYAATVVEVKVDDKGQVKVLSVDMALDCGPQVNPERIRSQMEGSAVMGIGIALMSEISFDKGQCRQSNFHDYEVLRHNASPPVIRTHLVNNHLLTPPGGVGEPPLPPVAPAVCNAIFAATGVRVRDLPVRQVKRG</sequence>
<proteinExistence type="predicted"/>
<dbReference type="SUPFAM" id="SSF56003">
    <property type="entry name" value="Molybdenum cofactor-binding domain"/>
    <property type="match status" value="2"/>
</dbReference>
<dbReference type="InterPro" id="IPR006311">
    <property type="entry name" value="TAT_signal"/>
</dbReference>
<reference evidence="2 3" key="1">
    <citation type="submission" date="2020-08" db="EMBL/GenBank/DDBJ databases">
        <title>Functional genomics of gut bacteria from endangered species of beetles.</title>
        <authorList>
            <person name="Carlos-Shanley C."/>
        </authorList>
    </citation>
    <scope>NUCLEOTIDE SEQUENCE [LARGE SCALE GENOMIC DNA]</scope>
    <source>
        <strain evidence="2 3">S00124</strain>
    </source>
</reference>
<dbReference type="RefSeq" id="WP_184710211.1">
    <property type="nucleotide sequence ID" value="NZ_JACHKZ010000023.1"/>
</dbReference>
<organism evidence="2 3">
    <name type="scientific">Comamonas odontotermitis</name>
    <dbReference type="NCBI Taxonomy" id="379895"/>
    <lineage>
        <taxon>Bacteria</taxon>
        <taxon>Pseudomonadati</taxon>
        <taxon>Pseudomonadota</taxon>
        <taxon>Betaproteobacteria</taxon>
        <taxon>Burkholderiales</taxon>
        <taxon>Comamonadaceae</taxon>
        <taxon>Comamonas</taxon>
    </lineage>
</organism>
<dbReference type="InterPro" id="IPR046867">
    <property type="entry name" value="AldOxase/xan_DH_MoCoBD2"/>
</dbReference>
<dbReference type="Gene3D" id="3.30.365.10">
    <property type="entry name" value="Aldehyde oxidase/xanthine dehydrogenase, molybdopterin binding domain"/>
    <property type="match status" value="4"/>
</dbReference>
<feature type="domain" description="Aldehyde oxidase/xanthine dehydrogenase a/b hammerhead" evidence="1">
    <location>
        <begin position="220"/>
        <end position="309"/>
    </location>
</feature>
<dbReference type="GO" id="GO:0047121">
    <property type="term" value="F:isoquinoline 1-oxidoreductase activity"/>
    <property type="evidence" value="ECO:0007669"/>
    <property type="project" value="UniProtKB-EC"/>
</dbReference>
<evidence type="ECO:0000259" key="1">
    <source>
        <dbReference type="SMART" id="SM01008"/>
    </source>
</evidence>
<dbReference type="InterPro" id="IPR037165">
    <property type="entry name" value="AldOxase/xan_DH_Mopterin-bd_sf"/>
</dbReference>